<feature type="region of interest" description="Disordered" evidence="1">
    <location>
        <begin position="1"/>
        <end position="44"/>
    </location>
</feature>
<feature type="compositionally biased region" description="Basic and acidic residues" evidence="1">
    <location>
        <begin position="24"/>
        <end position="44"/>
    </location>
</feature>
<evidence type="ECO:0000256" key="1">
    <source>
        <dbReference type="SAM" id="MobiDB-lite"/>
    </source>
</evidence>
<keyword evidence="3" id="KW-1185">Reference proteome</keyword>
<reference evidence="2 3" key="1">
    <citation type="submission" date="2015-01" db="EMBL/GenBank/DDBJ databases">
        <title>Enhanced salinomycin production by adjusting the supply of polyketide extender units in Streptomyce albus DSM 41398.</title>
        <authorList>
            <person name="Lu C."/>
        </authorList>
    </citation>
    <scope>NUCLEOTIDE SEQUENCE [LARGE SCALE GENOMIC DNA]</scope>
    <source>
        <strain evidence="3">ATCC 21838 / DSM 41398 / FERM P-419 / JCM 4703 / NBRC 107858</strain>
    </source>
</reference>
<accession>A0A0B5EIV6</accession>
<protein>
    <submittedName>
        <fullName evidence="2">Uncharacterized protein</fullName>
    </submittedName>
</protein>
<proteinExistence type="predicted"/>
<dbReference type="KEGG" id="sals:SLNWT_1827"/>
<name>A0A0B5EIV6_STRA4</name>
<evidence type="ECO:0000313" key="3">
    <source>
        <dbReference type="Proteomes" id="UP000031523"/>
    </source>
</evidence>
<dbReference type="AlphaFoldDB" id="A0A0B5EIV6"/>
<gene>
    <name evidence="2" type="ORF">SLNWT_1827</name>
</gene>
<evidence type="ECO:0000313" key="2">
    <source>
        <dbReference type="EMBL" id="AJE82203.1"/>
    </source>
</evidence>
<sequence>MRMRVRGWPGERMEGPVVPGGGGDRAERVERGRRVDRAHGGGRG</sequence>
<organism evidence="2 3">
    <name type="scientific">Streptomyces albus (strain ATCC 21838 / DSM 41398 / FERM P-419 / JCM 4703 / NBRC 107858)</name>
    <dbReference type="NCBI Taxonomy" id="1081613"/>
    <lineage>
        <taxon>Bacteria</taxon>
        <taxon>Bacillati</taxon>
        <taxon>Actinomycetota</taxon>
        <taxon>Actinomycetes</taxon>
        <taxon>Kitasatosporales</taxon>
        <taxon>Streptomycetaceae</taxon>
        <taxon>Streptomyces</taxon>
    </lineage>
</organism>
<dbReference type="Proteomes" id="UP000031523">
    <property type="component" value="Chromosome"/>
</dbReference>
<dbReference type="EMBL" id="CP010519">
    <property type="protein sequence ID" value="AJE82203.1"/>
    <property type="molecule type" value="Genomic_DNA"/>
</dbReference>